<dbReference type="InterPro" id="IPR000515">
    <property type="entry name" value="MetI-like"/>
</dbReference>
<keyword evidence="3" id="KW-1003">Cell membrane</keyword>
<dbReference type="PROSITE" id="PS50928">
    <property type="entry name" value="ABC_TM1"/>
    <property type="match status" value="1"/>
</dbReference>
<dbReference type="SUPFAM" id="SSF161098">
    <property type="entry name" value="MetI-like"/>
    <property type="match status" value="1"/>
</dbReference>
<keyword evidence="2 7" id="KW-0813">Transport</keyword>
<evidence type="ECO:0000313" key="9">
    <source>
        <dbReference type="EMBL" id="MBB6647572.1"/>
    </source>
</evidence>
<feature type="transmembrane region" description="Helical" evidence="7">
    <location>
        <begin position="306"/>
        <end position="330"/>
    </location>
</feature>
<dbReference type="InterPro" id="IPR035906">
    <property type="entry name" value="MetI-like_sf"/>
</dbReference>
<keyword evidence="10" id="KW-1185">Reference proteome</keyword>
<dbReference type="PANTHER" id="PTHR43163:SF6">
    <property type="entry name" value="DIPEPTIDE TRANSPORT SYSTEM PERMEASE PROTEIN DPPB-RELATED"/>
    <property type="match status" value="1"/>
</dbReference>
<evidence type="ECO:0000256" key="1">
    <source>
        <dbReference type="ARBA" id="ARBA00004651"/>
    </source>
</evidence>
<keyword evidence="6 7" id="KW-0472">Membrane</keyword>
<feature type="transmembrane region" description="Helical" evidence="7">
    <location>
        <begin position="140"/>
        <end position="162"/>
    </location>
</feature>
<evidence type="ECO:0000256" key="6">
    <source>
        <dbReference type="ARBA" id="ARBA00023136"/>
    </source>
</evidence>
<proteinExistence type="inferred from homology"/>
<keyword evidence="4 7" id="KW-0812">Transmembrane</keyword>
<feature type="transmembrane region" description="Helical" evidence="7">
    <location>
        <begin position="12"/>
        <end position="31"/>
    </location>
</feature>
<evidence type="ECO:0000259" key="8">
    <source>
        <dbReference type="PROSITE" id="PS50928"/>
    </source>
</evidence>
<sequence>MSRARYLAKRLAMTLPVLWAGMSMTWFAIYMGPIDPAASVLGSTQTQDPEAYEAAREQLGLDQAPLAHYQDWMWNMLTLDLGQTWLLYPGSSVDTLILQFLPRTLWLGVWAVIIAVFVGVPLGFYAGLHSNTLPDYVASLGGIVWRAMPNFWLAVMLLTLLVQSQDLLGIDWDSLIVPVDAITGNPNLQNLHRPSNFLAATKKILPASVVLGSAAMGNEMRIGRTAVLETKQSKYVDLARAKGVPDRLLVWKHIFRNALVPLVPLVTNEAFLLIGGSVLVETVFGIQGMGFLFFRAAIQGDLPLIGALMFIFIVVMLAINILQDILYTIIDPRVGYEGN</sequence>
<dbReference type="CDD" id="cd06261">
    <property type="entry name" value="TM_PBP2"/>
    <property type="match status" value="1"/>
</dbReference>
<accession>A0A7J9SM11</accession>
<feature type="domain" description="ABC transmembrane type-1" evidence="8">
    <location>
        <begin position="101"/>
        <end position="323"/>
    </location>
</feature>
<dbReference type="Pfam" id="PF19300">
    <property type="entry name" value="BPD_transp_1_N"/>
    <property type="match status" value="1"/>
</dbReference>
<evidence type="ECO:0000256" key="2">
    <source>
        <dbReference type="ARBA" id="ARBA00022448"/>
    </source>
</evidence>
<dbReference type="PANTHER" id="PTHR43163">
    <property type="entry name" value="DIPEPTIDE TRANSPORT SYSTEM PERMEASE PROTEIN DPPB-RELATED"/>
    <property type="match status" value="1"/>
</dbReference>
<dbReference type="Proteomes" id="UP000546257">
    <property type="component" value="Unassembled WGS sequence"/>
</dbReference>
<comment type="subcellular location">
    <subcellularLocation>
        <location evidence="1 7">Cell membrane</location>
        <topology evidence="1 7">Multi-pass membrane protein</topology>
    </subcellularLocation>
</comment>
<dbReference type="Pfam" id="PF00528">
    <property type="entry name" value="BPD_transp_1"/>
    <property type="match status" value="1"/>
</dbReference>
<dbReference type="GO" id="GO:0005886">
    <property type="term" value="C:plasma membrane"/>
    <property type="evidence" value="ECO:0007669"/>
    <property type="project" value="UniProtKB-SubCell"/>
</dbReference>
<dbReference type="Gene3D" id="1.10.3720.10">
    <property type="entry name" value="MetI-like"/>
    <property type="match status" value="1"/>
</dbReference>
<dbReference type="InterPro" id="IPR045621">
    <property type="entry name" value="BPD_transp_1_N"/>
</dbReference>
<protein>
    <submittedName>
        <fullName evidence="9">ABC transporter permease</fullName>
    </submittedName>
</protein>
<organism evidence="9 10">
    <name type="scientific">Halobellus ruber</name>
    <dbReference type="NCBI Taxonomy" id="2761102"/>
    <lineage>
        <taxon>Archaea</taxon>
        <taxon>Methanobacteriati</taxon>
        <taxon>Methanobacteriota</taxon>
        <taxon>Stenosarchaea group</taxon>
        <taxon>Halobacteria</taxon>
        <taxon>Halobacteriales</taxon>
        <taxon>Haloferacaceae</taxon>
        <taxon>Halobellus</taxon>
    </lineage>
</organism>
<dbReference type="AlphaFoldDB" id="A0A7J9SM11"/>
<comment type="similarity">
    <text evidence="7">Belongs to the binding-protein-dependent transport system permease family.</text>
</comment>
<evidence type="ECO:0000313" key="10">
    <source>
        <dbReference type="Proteomes" id="UP000546257"/>
    </source>
</evidence>
<reference evidence="9 10" key="1">
    <citation type="submission" date="2020-08" db="EMBL/GenBank/DDBJ databases">
        <authorList>
            <person name="Seo M.-J."/>
        </authorList>
    </citation>
    <scope>NUCLEOTIDE SEQUENCE [LARGE SCALE GENOMIC DNA]</scope>
    <source>
        <strain evidence="9 10">MBLA0160</strain>
    </source>
</reference>
<feature type="transmembrane region" description="Helical" evidence="7">
    <location>
        <begin position="270"/>
        <end position="294"/>
    </location>
</feature>
<evidence type="ECO:0000256" key="3">
    <source>
        <dbReference type="ARBA" id="ARBA00022475"/>
    </source>
</evidence>
<gene>
    <name evidence="9" type="ORF">H5V44_14985</name>
</gene>
<feature type="transmembrane region" description="Helical" evidence="7">
    <location>
        <begin position="105"/>
        <end position="128"/>
    </location>
</feature>
<evidence type="ECO:0000256" key="7">
    <source>
        <dbReference type="RuleBase" id="RU363032"/>
    </source>
</evidence>
<keyword evidence="5 7" id="KW-1133">Transmembrane helix</keyword>
<evidence type="ECO:0000256" key="5">
    <source>
        <dbReference type="ARBA" id="ARBA00022989"/>
    </source>
</evidence>
<dbReference type="RefSeq" id="WP_185193948.1">
    <property type="nucleotide sequence ID" value="NZ_JACKXD010000006.1"/>
</dbReference>
<dbReference type="EMBL" id="JACKXD010000006">
    <property type="protein sequence ID" value="MBB6647572.1"/>
    <property type="molecule type" value="Genomic_DNA"/>
</dbReference>
<name>A0A7J9SM11_9EURY</name>
<comment type="caution">
    <text evidence="9">The sequence shown here is derived from an EMBL/GenBank/DDBJ whole genome shotgun (WGS) entry which is preliminary data.</text>
</comment>
<evidence type="ECO:0000256" key="4">
    <source>
        <dbReference type="ARBA" id="ARBA00022692"/>
    </source>
</evidence>
<dbReference type="GO" id="GO:0055085">
    <property type="term" value="P:transmembrane transport"/>
    <property type="evidence" value="ECO:0007669"/>
    <property type="project" value="InterPro"/>
</dbReference>